<dbReference type="EC" id="1.7.1.17" evidence="6"/>
<protein>
    <recommendedName>
        <fullName evidence="6">FMN dependent NADH:quinone oxidoreductase</fullName>
        <ecNumber evidence="6">1.6.5.-</ecNumber>
    </recommendedName>
    <alternativeName>
        <fullName evidence="6">Azo-dye reductase</fullName>
    </alternativeName>
    <alternativeName>
        <fullName evidence="6">FMN-dependent NADH-azo compound oxidoreductase</fullName>
    </alternativeName>
    <alternativeName>
        <fullName evidence="6">FMN-dependent NADH-azoreductase</fullName>
        <ecNumber evidence="6">1.7.1.17</ecNumber>
    </alternativeName>
</protein>
<comment type="catalytic activity">
    <reaction evidence="5">
        <text>N,N-dimethyl-1,4-phenylenediamine + anthranilate + 2 NAD(+) = 2-(4-dimethylaminophenyl)diazenylbenzoate + 2 NADH + 2 H(+)</text>
        <dbReference type="Rhea" id="RHEA:55872"/>
        <dbReference type="ChEBI" id="CHEBI:15378"/>
        <dbReference type="ChEBI" id="CHEBI:15783"/>
        <dbReference type="ChEBI" id="CHEBI:16567"/>
        <dbReference type="ChEBI" id="CHEBI:57540"/>
        <dbReference type="ChEBI" id="CHEBI:57945"/>
        <dbReference type="ChEBI" id="CHEBI:71579"/>
        <dbReference type="EC" id="1.7.1.17"/>
    </reaction>
    <physiologicalReaction direction="right-to-left" evidence="5">
        <dbReference type="Rhea" id="RHEA:55874"/>
    </physiologicalReaction>
</comment>
<feature type="binding site" evidence="6">
    <location>
        <begin position="17"/>
        <end position="19"/>
    </location>
    <ligand>
        <name>FMN</name>
        <dbReference type="ChEBI" id="CHEBI:58210"/>
    </ligand>
</feature>
<dbReference type="InterPro" id="IPR003680">
    <property type="entry name" value="Flavodoxin_fold"/>
</dbReference>
<organism evidence="8 9">
    <name type="scientific">Companilactobacillus baiquanensis</name>
    <dbReference type="NCBI Taxonomy" id="2486005"/>
    <lineage>
        <taxon>Bacteria</taxon>
        <taxon>Bacillati</taxon>
        <taxon>Bacillota</taxon>
        <taxon>Bacilli</taxon>
        <taxon>Lactobacillales</taxon>
        <taxon>Lactobacillaceae</taxon>
        <taxon>Companilactobacillus</taxon>
    </lineage>
</organism>
<comment type="caution">
    <text evidence="6">Lacks conserved residue(s) required for the propagation of feature annotation.</text>
</comment>
<feature type="domain" description="Flavodoxin-like fold" evidence="7">
    <location>
        <begin position="4"/>
        <end position="202"/>
    </location>
</feature>
<evidence type="ECO:0000256" key="5">
    <source>
        <dbReference type="ARBA" id="ARBA00048542"/>
    </source>
</evidence>
<keyword evidence="4 6" id="KW-0520">NAD</keyword>
<sequence>MPQLLTIIAHPQTTKFSTSIELYKNFIESYKSINPQDTIIERNVSDNFKLTFDEVALSIYNKKQTGASLTRRERTINATRQSYIDEFVQSDKYVFVNPMYNFFLPAEMKSYIDLIMQIPSTFEYNDQNKLQGNLHNKKALHLQSSGDRFHSANTQMESLDLGDKYLKTIFDIMGVNDYQSVFVEGMDFDTKNAQNILNSGYRAVQKLAKVF</sequence>
<keyword evidence="2 6" id="KW-0288">FMN</keyword>
<dbReference type="InterPro" id="IPR029039">
    <property type="entry name" value="Flavoprotein-like_sf"/>
</dbReference>
<name>A0ABW1UW21_9LACO</name>
<dbReference type="Proteomes" id="UP001596186">
    <property type="component" value="Unassembled WGS sequence"/>
</dbReference>
<dbReference type="Gene3D" id="3.40.50.360">
    <property type="match status" value="1"/>
</dbReference>
<dbReference type="InterPro" id="IPR023048">
    <property type="entry name" value="NADH:quinone_OxRdtase_FMN_depd"/>
</dbReference>
<evidence type="ECO:0000256" key="6">
    <source>
        <dbReference type="HAMAP-Rule" id="MF_01216"/>
    </source>
</evidence>
<dbReference type="PANTHER" id="PTHR43741">
    <property type="entry name" value="FMN-DEPENDENT NADH-AZOREDUCTASE 1"/>
    <property type="match status" value="1"/>
</dbReference>
<dbReference type="EC" id="1.6.5.-" evidence="6"/>
<feature type="binding site" evidence="6">
    <location>
        <begin position="99"/>
        <end position="102"/>
    </location>
    <ligand>
        <name>FMN</name>
        <dbReference type="ChEBI" id="CHEBI:58210"/>
    </ligand>
</feature>
<evidence type="ECO:0000256" key="1">
    <source>
        <dbReference type="ARBA" id="ARBA00022630"/>
    </source>
</evidence>
<comment type="cofactor">
    <cofactor evidence="6">
        <name>FMN</name>
        <dbReference type="ChEBI" id="CHEBI:58210"/>
    </cofactor>
    <text evidence="6">Binds 1 FMN per subunit.</text>
</comment>
<dbReference type="EMBL" id="JBHSSN010000004">
    <property type="protein sequence ID" value="MFC6322920.1"/>
    <property type="molecule type" value="Genomic_DNA"/>
</dbReference>
<comment type="function">
    <text evidence="6">Also exhibits azoreductase activity. Catalyzes the reductive cleavage of the azo bond in aromatic azo compounds to the corresponding amines.</text>
</comment>
<dbReference type="SUPFAM" id="SSF52218">
    <property type="entry name" value="Flavoproteins"/>
    <property type="match status" value="1"/>
</dbReference>
<evidence type="ECO:0000256" key="3">
    <source>
        <dbReference type="ARBA" id="ARBA00023002"/>
    </source>
</evidence>
<keyword evidence="1 6" id="KW-0285">Flavoprotein</keyword>
<dbReference type="RefSeq" id="WP_125593773.1">
    <property type="nucleotide sequence ID" value="NZ_JBHSSN010000004.1"/>
</dbReference>
<comment type="similarity">
    <text evidence="6">Belongs to the azoreductase type 1 family.</text>
</comment>
<evidence type="ECO:0000313" key="8">
    <source>
        <dbReference type="EMBL" id="MFC6322920.1"/>
    </source>
</evidence>
<dbReference type="HAMAP" id="MF_01216">
    <property type="entry name" value="Azoreductase_type1"/>
    <property type="match status" value="1"/>
</dbReference>
<evidence type="ECO:0000313" key="9">
    <source>
        <dbReference type="Proteomes" id="UP001596186"/>
    </source>
</evidence>
<comment type="subunit">
    <text evidence="6">Homodimer.</text>
</comment>
<dbReference type="PANTHER" id="PTHR43741:SF7">
    <property type="entry name" value="FMN-DEPENDENT NADH:QUINONE OXIDOREDUCTASE"/>
    <property type="match status" value="1"/>
</dbReference>
<comment type="function">
    <text evidence="6">Quinone reductase that provides resistance to thiol-specific stress caused by electrophilic quinones.</text>
</comment>
<proteinExistence type="inferred from homology"/>
<gene>
    <name evidence="6" type="primary">azoR</name>
    <name evidence="8" type="ORF">ACFP1F_03955</name>
</gene>
<evidence type="ECO:0000256" key="4">
    <source>
        <dbReference type="ARBA" id="ARBA00023027"/>
    </source>
</evidence>
<keyword evidence="9" id="KW-1185">Reference proteome</keyword>
<reference evidence="9" key="1">
    <citation type="journal article" date="2019" name="Int. J. Syst. Evol. Microbiol.">
        <title>The Global Catalogue of Microorganisms (GCM) 10K type strain sequencing project: providing services to taxonomists for standard genome sequencing and annotation.</title>
        <authorList>
            <consortium name="The Broad Institute Genomics Platform"/>
            <consortium name="The Broad Institute Genome Sequencing Center for Infectious Disease"/>
            <person name="Wu L."/>
            <person name="Ma J."/>
        </authorList>
    </citation>
    <scope>NUCLEOTIDE SEQUENCE [LARGE SCALE GENOMIC DNA]</scope>
    <source>
        <strain evidence="9">CCM 8895</strain>
    </source>
</reference>
<accession>A0ABW1UW21</accession>
<keyword evidence="3 6" id="KW-0560">Oxidoreductase</keyword>
<evidence type="ECO:0000259" key="7">
    <source>
        <dbReference type="Pfam" id="PF02525"/>
    </source>
</evidence>
<dbReference type="Pfam" id="PF02525">
    <property type="entry name" value="Flavodoxin_2"/>
    <property type="match status" value="1"/>
</dbReference>
<evidence type="ECO:0000256" key="2">
    <source>
        <dbReference type="ARBA" id="ARBA00022643"/>
    </source>
</evidence>
<comment type="caution">
    <text evidence="8">The sequence shown here is derived from an EMBL/GenBank/DDBJ whole genome shotgun (WGS) entry which is preliminary data.</text>
</comment>
<comment type="catalytic activity">
    <reaction evidence="6">
        <text>2 a quinone + NADH + H(+) = 2 a 1,4-benzosemiquinone + NAD(+)</text>
        <dbReference type="Rhea" id="RHEA:65952"/>
        <dbReference type="ChEBI" id="CHEBI:15378"/>
        <dbReference type="ChEBI" id="CHEBI:57540"/>
        <dbReference type="ChEBI" id="CHEBI:57945"/>
        <dbReference type="ChEBI" id="CHEBI:132124"/>
        <dbReference type="ChEBI" id="CHEBI:134225"/>
    </reaction>
</comment>
<dbReference type="InterPro" id="IPR050104">
    <property type="entry name" value="FMN-dep_NADH:Q_OxRdtase_AzoR1"/>
</dbReference>